<dbReference type="PROSITE" id="PS50089">
    <property type="entry name" value="ZF_RING_2"/>
    <property type="match status" value="1"/>
</dbReference>
<evidence type="ECO:0000256" key="12">
    <source>
        <dbReference type="ARBA" id="ARBA00023136"/>
    </source>
</evidence>
<dbReference type="GO" id="GO:0004842">
    <property type="term" value="F:ubiquitin-protein transferase activity"/>
    <property type="evidence" value="ECO:0007669"/>
    <property type="project" value="TreeGrafter"/>
</dbReference>
<dbReference type="InterPro" id="IPR017375">
    <property type="entry name" value="PEX12"/>
</dbReference>
<organism evidence="19 20">
    <name type="scientific">Serendipita vermifera MAFF 305830</name>
    <dbReference type="NCBI Taxonomy" id="933852"/>
    <lineage>
        <taxon>Eukaryota</taxon>
        <taxon>Fungi</taxon>
        <taxon>Dikarya</taxon>
        <taxon>Basidiomycota</taxon>
        <taxon>Agaricomycotina</taxon>
        <taxon>Agaricomycetes</taxon>
        <taxon>Sebacinales</taxon>
        <taxon>Serendipitaceae</taxon>
        <taxon>Serendipita</taxon>
    </lineage>
</organism>
<evidence type="ECO:0000256" key="11">
    <source>
        <dbReference type="ARBA" id="ARBA00022989"/>
    </source>
</evidence>
<dbReference type="EMBL" id="KN824278">
    <property type="protein sequence ID" value="KIM33527.1"/>
    <property type="molecule type" value="Genomic_DNA"/>
</dbReference>
<keyword evidence="6" id="KW-0812">Transmembrane</keyword>
<protein>
    <recommendedName>
        <fullName evidence="4 16">Peroxisome assembly protein 12</fullName>
    </recommendedName>
    <alternativeName>
        <fullName evidence="14 16">Peroxin-12</fullName>
    </alternativeName>
</protein>
<dbReference type="Gene3D" id="3.30.40.10">
    <property type="entry name" value="Zinc/RING finger domain, C3HC4 (zinc finger)"/>
    <property type="match status" value="1"/>
</dbReference>
<evidence type="ECO:0000256" key="9">
    <source>
        <dbReference type="ARBA" id="ARBA00022833"/>
    </source>
</evidence>
<dbReference type="GO" id="GO:0008270">
    <property type="term" value="F:zinc ion binding"/>
    <property type="evidence" value="ECO:0007669"/>
    <property type="project" value="UniProtKB-KW"/>
</dbReference>
<evidence type="ECO:0000256" key="6">
    <source>
        <dbReference type="ARBA" id="ARBA00022692"/>
    </source>
</evidence>
<dbReference type="GO" id="GO:0006513">
    <property type="term" value="P:protein monoubiquitination"/>
    <property type="evidence" value="ECO:0007669"/>
    <property type="project" value="TreeGrafter"/>
</dbReference>
<dbReference type="InterPro" id="IPR001841">
    <property type="entry name" value="Znf_RING"/>
</dbReference>
<evidence type="ECO:0000256" key="8">
    <source>
        <dbReference type="ARBA" id="ARBA00022771"/>
    </source>
</evidence>
<evidence type="ECO:0000313" key="20">
    <source>
        <dbReference type="Proteomes" id="UP000054097"/>
    </source>
</evidence>
<evidence type="ECO:0000256" key="2">
    <source>
        <dbReference type="ARBA" id="ARBA00004906"/>
    </source>
</evidence>
<evidence type="ECO:0000256" key="10">
    <source>
        <dbReference type="ARBA" id="ARBA00022927"/>
    </source>
</evidence>
<reference evidence="20" key="2">
    <citation type="submission" date="2015-01" db="EMBL/GenBank/DDBJ databases">
        <title>Evolutionary Origins and Diversification of the Mycorrhizal Mutualists.</title>
        <authorList>
            <consortium name="DOE Joint Genome Institute"/>
            <consortium name="Mycorrhizal Genomics Consortium"/>
            <person name="Kohler A."/>
            <person name="Kuo A."/>
            <person name="Nagy L.G."/>
            <person name="Floudas D."/>
            <person name="Copeland A."/>
            <person name="Barry K.W."/>
            <person name="Cichocki N."/>
            <person name="Veneault-Fourrey C."/>
            <person name="LaButti K."/>
            <person name="Lindquist E.A."/>
            <person name="Lipzen A."/>
            <person name="Lundell T."/>
            <person name="Morin E."/>
            <person name="Murat C."/>
            <person name="Riley R."/>
            <person name="Ohm R."/>
            <person name="Sun H."/>
            <person name="Tunlid A."/>
            <person name="Henrissat B."/>
            <person name="Grigoriev I.V."/>
            <person name="Hibbett D.S."/>
            <person name="Martin F."/>
        </authorList>
    </citation>
    <scope>NUCLEOTIDE SEQUENCE [LARGE SCALE GENOMIC DNA]</scope>
    <source>
        <strain evidence="20">MAFF 305830</strain>
    </source>
</reference>
<dbReference type="SMART" id="SM00184">
    <property type="entry name" value="RING"/>
    <property type="match status" value="1"/>
</dbReference>
<proteinExistence type="inferred from homology"/>
<dbReference type="STRING" id="933852.A0A0C2XXE4"/>
<evidence type="ECO:0000256" key="16">
    <source>
        <dbReference type="PIRNR" id="PIRNR038074"/>
    </source>
</evidence>
<gene>
    <name evidence="19" type="ORF">M408DRAFT_14226</name>
</gene>
<keyword evidence="10" id="KW-0653">Protein transport</keyword>
<comment type="similarity">
    <text evidence="3 16">Belongs to the pex2/pex10/pex12 family.</text>
</comment>
<dbReference type="Proteomes" id="UP000054097">
    <property type="component" value="Unassembled WGS sequence"/>
</dbReference>
<dbReference type="AlphaFoldDB" id="A0A0C2XXE4"/>
<evidence type="ECO:0000256" key="5">
    <source>
        <dbReference type="ARBA" id="ARBA00022448"/>
    </source>
</evidence>
<keyword evidence="13 16" id="KW-0576">Peroxisome</keyword>
<dbReference type="PANTHER" id="PTHR12888">
    <property type="entry name" value="PEROXISOME ASSEMBLY PROTEIN 12 PEROXIN-12"/>
    <property type="match status" value="1"/>
</dbReference>
<dbReference type="SUPFAM" id="SSF57850">
    <property type="entry name" value="RING/U-box"/>
    <property type="match status" value="1"/>
</dbReference>
<reference evidence="19 20" key="1">
    <citation type="submission" date="2014-04" db="EMBL/GenBank/DDBJ databases">
        <authorList>
            <consortium name="DOE Joint Genome Institute"/>
            <person name="Kuo A."/>
            <person name="Zuccaro A."/>
            <person name="Kohler A."/>
            <person name="Nagy L.G."/>
            <person name="Floudas D."/>
            <person name="Copeland A."/>
            <person name="Barry K.W."/>
            <person name="Cichocki N."/>
            <person name="Veneault-Fourrey C."/>
            <person name="LaButti K."/>
            <person name="Lindquist E.A."/>
            <person name="Lipzen A."/>
            <person name="Lundell T."/>
            <person name="Morin E."/>
            <person name="Murat C."/>
            <person name="Sun H."/>
            <person name="Tunlid A."/>
            <person name="Henrissat B."/>
            <person name="Grigoriev I.V."/>
            <person name="Hibbett D.S."/>
            <person name="Martin F."/>
            <person name="Nordberg H.P."/>
            <person name="Cantor M.N."/>
            <person name="Hua S.X."/>
        </authorList>
    </citation>
    <scope>NUCLEOTIDE SEQUENCE [LARGE SCALE GENOMIC DNA]</scope>
    <source>
        <strain evidence="19 20">MAFF 305830</strain>
    </source>
</reference>
<keyword evidence="8 17" id="KW-0863">Zinc-finger</keyword>
<evidence type="ECO:0000313" key="19">
    <source>
        <dbReference type="EMBL" id="KIM33527.1"/>
    </source>
</evidence>
<evidence type="ECO:0000256" key="15">
    <source>
        <dbReference type="ARBA" id="ARBA00034505"/>
    </source>
</evidence>
<evidence type="ECO:0000256" key="3">
    <source>
        <dbReference type="ARBA" id="ARBA00008704"/>
    </source>
</evidence>
<name>A0A0C2XXE4_SERVB</name>
<dbReference type="InterPro" id="IPR013083">
    <property type="entry name" value="Znf_RING/FYVE/PHD"/>
</dbReference>
<sequence>MEFLSDVREDVYKPSIFELIAQEQLRDLLQPAVKYVLGVFAQQYPRYLIRIFNKHEEFYAAIMLIVERHYLKKHGASFAENFYGLQRRRAPLIETERANIAVGRAAEPVKLRSRDINRSLLFLVGLPYIRAKALDYYESLGGNIPPEALGPSEGSSPRPLPATRRQRIDELYRKMYPLINVSFELWVASYNIAYLFDKTPFYRPWLRWMGLDLRRAGPPPPPNETMRKVYASTWERIKAMLKSSPRFLLESLKILLPLSIFFVRFLEWWYSPSSPARALSAAPSGPAVPPPQLLLPHPDGLPVDPTKFGQCPICHQQITNATLLPSGYVFCFRCIHPVVESSGSCPVTLQPVSIWQLRKVMA</sequence>
<accession>A0A0C2XXE4</accession>
<evidence type="ECO:0000256" key="17">
    <source>
        <dbReference type="PROSITE-ProRule" id="PRU00175"/>
    </source>
</evidence>
<dbReference type="GO" id="GO:0016562">
    <property type="term" value="P:protein import into peroxisome matrix, receptor recycling"/>
    <property type="evidence" value="ECO:0007669"/>
    <property type="project" value="UniProtKB-ARBA"/>
</dbReference>
<dbReference type="PANTHER" id="PTHR12888:SF0">
    <property type="entry name" value="PEROXISOME ASSEMBLY PROTEIN 12"/>
    <property type="match status" value="1"/>
</dbReference>
<dbReference type="GO" id="GO:1990429">
    <property type="term" value="C:peroxisomal importomer complex"/>
    <property type="evidence" value="ECO:0007669"/>
    <property type="project" value="TreeGrafter"/>
</dbReference>
<dbReference type="CDD" id="cd16451">
    <property type="entry name" value="mRING_PEX12"/>
    <property type="match status" value="1"/>
</dbReference>
<keyword evidence="12 16" id="KW-0472">Membrane</keyword>
<evidence type="ECO:0000256" key="14">
    <source>
        <dbReference type="ARBA" id="ARBA00029692"/>
    </source>
</evidence>
<keyword evidence="9" id="KW-0862">Zinc</keyword>
<dbReference type="OrthoDB" id="107372at2759"/>
<evidence type="ECO:0000256" key="1">
    <source>
        <dbReference type="ARBA" id="ARBA00004585"/>
    </source>
</evidence>
<comment type="pathway">
    <text evidence="2">Protein modification; protein ubiquitination.</text>
</comment>
<keyword evidence="5" id="KW-0813">Transport</keyword>
<comment type="subunit">
    <text evidence="15">Component of the PEX2-PEX10-PEX12 retrotranslocation channel, composed of PEX2, PEX10 and PEX12.</text>
</comment>
<keyword evidence="20" id="KW-1185">Reference proteome</keyword>
<comment type="function">
    <text evidence="16">Component of a retrotranslocation channel required for peroxisome organization by mediating export of the PEX5 receptor from peroxisomes to the cytosol, thereby promoting PEX5 recycling.</text>
</comment>
<dbReference type="GO" id="GO:0005778">
    <property type="term" value="C:peroxisomal membrane"/>
    <property type="evidence" value="ECO:0007669"/>
    <property type="project" value="UniProtKB-SubCell"/>
</dbReference>
<dbReference type="InterPro" id="IPR006845">
    <property type="entry name" value="Pex_N"/>
</dbReference>
<dbReference type="Pfam" id="PF04757">
    <property type="entry name" value="Pex2_Pex12"/>
    <property type="match status" value="1"/>
</dbReference>
<keyword evidence="7" id="KW-0479">Metal-binding</keyword>
<comment type="subcellular location">
    <subcellularLocation>
        <location evidence="1">Peroxisome membrane</location>
        <topology evidence="1">Multi-pass membrane protein</topology>
    </subcellularLocation>
</comment>
<evidence type="ECO:0000256" key="7">
    <source>
        <dbReference type="ARBA" id="ARBA00022723"/>
    </source>
</evidence>
<evidence type="ECO:0000259" key="18">
    <source>
        <dbReference type="PROSITE" id="PS50089"/>
    </source>
</evidence>
<feature type="domain" description="RING-type" evidence="18">
    <location>
        <begin position="311"/>
        <end position="347"/>
    </location>
</feature>
<evidence type="ECO:0000256" key="13">
    <source>
        <dbReference type="ARBA" id="ARBA00023140"/>
    </source>
</evidence>
<dbReference type="PIRSF" id="PIRSF038074">
    <property type="entry name" value="Peroxisome_assembly_p12"/>
    <property type="match status" value="1"/>
</dbReference>
<keyword evidence="11" id="KW-1133">Transmembrane helix</keyword>
<dbReference type="HOGENOM" id="CLU_031067_0_0_1"/>
<evidence type="ECO:0000256" key="4">
    <source>
        <dbReference type="ARBA" id="ARBA00018980"/>
    </source>
</evidence>